<protein>
    <recommendedName>
        <fullName evidence="2">NAD(P)-binding domain-containing protein</fullName>
    </recommendedName>
</protein>
<keyword evidence="4" id="KW-1185">Reference proteome</keyword>
<dbReference type="Proteomes" id="UP000076268">
    <property type="component" value="Unassembled WGS sequence"/>
</dbReference>
<dbReference type="RefSeq" id="WP_197470620.1">
    <property type="nucleotide sequence ID" value="NZ_LSGP01000005.1"/>
</dbReference>
<sequence>MQRTALIAGATGLVGSCLLPLLLQGGRYERVVALVRTSTGVVHPRLQEVQTDFSRLADLAEERTHPFAVDDIFCCLGTTIKKAGTQQKFREVDYDYPLVLAKLTQREGASRFSLISSVGADEHSPFFYSRVKGELETALLGLAFQDLQVFRPSLLLGDRKQRRFGEGVAGWLAPIFLPFLVGYLAKYRPVQAVSVARAMVQAAEDCEQGVQYYDSSAIVRMAAKVGE</sequence>
<keyword evidence="1" id="KW-0812">Transmembrane</keyword>
<dbReference type="EMBL" id="LSGP01000005">
    <property type="protein sequence ID" value="KYZ77913.1"/>
    <property type="molecule type" value="Genomic_DNA"/>
</dbReference>
<keyword evidence="1" id="KW-1133">Transmembrane helix</keyword>
<evidence type="ECO:0000313" key="4">
    <source>
        <dbReference type="Proteomes" id="UP000076268"/>
    </source>
</evidence>
<name>A0A154BV61_ANASB</name>
<dbReference type="InterPro" id="IPR036291">
    <property type="entry name" value="NAD(P)-bd_dom_sf"/>
</dbReference>
<evidence type="ECO:0000313" key="3">
    <source>
        <dbReference type="EMBL" id="KYZ77913.1"/>
    </source>
</evidence>
<dbReference type="SUPFAM" id="SSF51735">
    <property type="entry name" value="NAD(P)-binding Rossmann-fold domains"/>
    <property type="match status" value="1"/>
</dbReference>
<dbReference type="InterPro" id="IPR016040">
    <property type="entry name" value="NAD(P)-bd_dom"/>
</dbReference>
<dbReference type="AlphaFoldDB" id="A0A154BV61"/>
<evidence type="ECO:0000256" key="1">
    <source>
        <dbReference type="SAM" id="Phobius"/>
    </source>
</evidence>
<reference evidence="3 4" key="1">
    <citation type="submission" date="2016-02" db="EMBL/GenBank/DDBJ databases">
        <title>Anaerosporomusa subterraneum gen. nov., sp. nov., a spore-forming obligate anaerobe isolated from saprolite.</title>
        <authorList>
            <person name="Choi J.K."/>
            <person name="Shah M."/>
            <person name="Yee N."/>
        </authorList>
    </citation>
    <scope>NUCLEOTIDE SEQUENCE [LARGE SCALE GENOMIC DNA]</scope>
    <source>
        <strain evidence="3 4">RU4</strain>
    </source>
</reference>
<dbReference type="Gene3D" id="3.40.50.720">
    <property type="entry name" value="NAD(P)-binding Rossmann-like Domain"/>
    <property type="match status" value="1"/>
</dbReference>
<accession>A0A154BV61</accession>
<dbReference type="PANTHER" id="PTHR14097">
    <property type="entry name" value="OXIDOREDUCTASE HTATIP2"/>
    <property type="match status" value="1"/>
</dbReference>
<dbReference type="PROSITE" id="PS51257">
    <property type="entry name" value="PROKAR_LIPOPROTEIN"/>
    <property type="match status" value="1"/>
</dbReference>
<proteinExistence type="predicted"/>
<dbReference type="PANTHER" id="PTHR14097:SF7">
    <property type="entry name" value="OXIDOREDUCTASE HTATIP2"/>
    <property type="match status" value="1"/>
</dbReference>
<evidence type="ECO:0000259" key="2">
    <source>
        <dbReference type="Pfam" id="PF13460"/>
    </source>
</evidence>
<gene>
    <name evidence="3" type="ORF">AXX12_16750</name>
</gene>
<comment type="caution">
    <text evidence="3">The sequence shown here is derived from an EMBL/GenBank/DDBJ whole genome shotgun (WGS) entry which is preliminary data.</text>
</comment>
<feature type="domain" description="NAD(P)-binding" evidence="2">
    <location>
        <begin position="9"/>
        <end position="129"/>
    </location>
</feature>
<dbReference type="STRING" id="1794912.AXX12_16750"/>
<keyword evidence="1" id="KW-0472">Membrane</keyword>
<organism evidence="3 4">
    <name type="scientific">Anaerosporomusa subterranea</name>
    <dbReference type="NCBI Taxonomy" id="1794912"/>
    <lineage>
        <taxon>Bacteria</taxon>
        <taxon>Bacillati</taxon>
        <taxon>Bacillota</taxon>
        <taxon>Negativicutes</taxon>
        <taxon>Acetonemataceae</taxon>
        <taxon>Anaerosporomusa</taxon>
    </lineage>
</organism>
<feature type="transmembrane region" description="Helical" evidence="1">
    <location>
        <begin position="6"/>
        <end position="23"/>
    </location>
</feature>
<feature type="transmembrane region" description="Helical" evidence="1">
    <location>
        <begin position="168"/>
        <end position="185"/>
    </location>
</feature>
<dbReference type="Pfam" id="PF13460">
    <property type="entry name" value="NAD_binding_10"/>
    <property type="match status" value="1"/>
</dbReference>